<dbReference type="Proteomes" id="UP000198862">
    <property type="component" value="Unassembled WGS sequence"/>
</dbReference>
<organism evidence="1 2">
    <name type="scientific">Pseudoalteromonas denitrificans DSM 6059</name>
    <dbReference type="NCBI Taxonomy" id="1123010"/>
    <lineage>
        <taxon>Bacteria</taxon>
        <taxon>Pseudomonadati</taxon>
        <taxon>Pseudomonadota</taxon>
        <taxon>Gammaproteobacteria</taxon>
        <taxon>Alteromonadales</taxon>
        <taxon>Pseudoalteromonadaceae</taxon>
        <taxon>Pseudoalteromonas</taxon>
    </lineage>
</organism>
<gene>
    <name evidence="1" type="ORF">SAMN02745724_02691</name>
</gene>
<protein>
    <recommendedName>
        <fullName evidence="3">DUF3549 domain-containing protein</fullName>
    </recommendedName>
</protein>
<proteinExistence type="predicted"/>
<keyword evidence="2" id="KW-1185">Reference proteome</keyword>
<dbReference type="RefSeq" id="WP_091984716.1">
    <property type="nucleotide sequence ID" value="NZ_FOLO01000020.1"/>
</dbReference>
<dbReference type="STRING" id="1123010.SAMN02745724_02691"/>
<name>A0A1I1MNQ3_9GAMM</name>
<accession>A0A1I1MNQ3</accession>
<evidence type="ECO:0000313" key="2">
    <source>
        <dbReference type="Proteomes" id="UP000198862"/>
    </source>
</evidence>
<dbReference type="AlphaFoldDB" id="A0A1I1MNQ3"/>
<evidence type="ECO:0008006" key="3">
    <source>
        <dbReference type="Google" id="ProtNLM"/>
    </source>
</evidence>
<reference evidence="1 2" key="1">
    <citation type="submission" date="2016-10" db="EMBL/GenBank/DDBJ databases">
        <authorList>
            <person name="de Groot N.N."/>
        </authorList>
    </citation>
    <scope>NUCLEOTIDE SEQUENCE [LARGE SCALE GENOMIC DNA]</scope>
    <source>
        <strain evidence="1 2">DSM 6059</strain>
    </source>
</reference>
<dbReference type="InterPro" id="IPR021936">
    <property type="entry name" value="DUF3549"/>
</dbReference>
<dbReference type="OrthoDB" id="5597089at2"/>
<evidence type="ECO:0000313" key="1">
    <source>
        <dbReference type="EMBL" id="SFC84828.1"/>
    </source>
</evidence>
<dbReference type="Pfam" id="PF12069">
    <property type="entry name" value="DUF3549"/>
    <property type="match status" value="1"/>
</dbReference>
<sequence length="342" mass="38537">MDNKISTLAQLLDAAGTQWRVFDIGRRITKIDKDSFEKIENAQIPYPAPLQKHALFAILFWDKKATDEPYIWFLKFPLDEESKLVQASRDHFSSMVLEALGTQLTGAQDGKQLNNNPYIFTPNANKRAAFNALMKVETNKPASIYYEQVQLYFTGKLGFTDWQSLSLQGIADFSFRLDKTENTESLLNSLAHIPLEVSTPLSSMLENIAISPTLTEKLLKLAKLSIENSDITSLVNYLRCLSNTKAQGLLDELIDNILQTDLAYELDIILTITGRTWLSLSDPKRLHMFMDKVATTDKHPDLFSGIFADLVAIPIIRPHLLGLLREQNRSKALSTAIGKLFS</sequence>
<dbReference type="EMBL" id="FOLO01000020">
    <property type="protein sequence ID" value="SFC84828.1"/>
    <property type="molecule type" value="Genomic_DNA"/>
</dbReference>